<gene>
    <name evidence="2" type="ORF">RO3G_01449</name>
</gene>
<dbReference type="Proteomes" id="UP000009138">
    <property type="component" value="Unassembled WGS sequence"/>
</dbReference>
<organism evidence="2 3">
    <name type="scientific">Rhizopus delemar (strain RA 99-880 / ATCC MYA-4621 / FGSC 9543 / NRRL 43880)</name>
    <name type="common">Mucormycosis agent</name>
    <name type="synonym">Rhizopus arrhizus var. delemar</name>
    <dbReference type="NCBI Taxonomy" id="246409"/>
    <lineage>
        <taxon>Eukaryota</taxon>
        <taxon>Fungi</taxon>
        <taxon>Fungi incertae sedis</taxon>
        <taxon>Mucoromycota</taxon>
        <taxon>Mucoromycotina</taxon>
        <taxon>Mucoromycetes</taxon>
        <taxon>Mucorales</taxon>
        <taxon>Mucorineae</taxon>
        <taxon>Rhizopodaceae</taxon>
        <taxon>Rhizopus</taxon>
    </lineage>
</organism>
<accession>I1BKL5</accession>
<evidence type="ECO:0000313" key="3">
    <source>
        <dbReference type="Proteomes" id="UP000009138"/>
    </source>
</evidence>
<reference evidence="2 3" key="1">
    <citation type="journal article" date="2009" name="PLoS Genet.">
        <title>Genomic analysis of the basal lineage fungus Rhizopus oryzae reveals a whole-genome duplication.</title>
        <authorList>
            <person name="Ma L.-J."/>
            <person name="Ibrahim A.S."/>
            <person name="Skory C."/>
            <person name="Grabherr M.G."/>
            <person name="Burger G."/>
            <person name="Butler M."/>
            <person name="Elias M."/>
            <person name="Idnurm A."/>
            <person name="Lang B.F."/>
            <person name="Sone T."/>
            <person name="Abe A."/>
            <person name="Calvo S.E."/>
            <person name="Corrochano L.M."/>
            <person name="Engels R."/>
            <person name="Fu J."/>
            <person name="Hansberg W."/>
            <person name="Kim J.-M."/>
            <person name="Kodira C.D."/>
            <person name="Koehrsen M.J."/>
            <person name="Liu B."/>
            <person name="Miranda-Saavedra D."/>
            <person name="O'Leary S."/>
            <person name="Ortiz-Castellanos L."/>
            <person name="Poulter R."/>
            <person name="Rodriguez-Romero J."/>
            <person name="Ruiz-Herrera J."/>
            <person name="Shen Y.-Q."/>
            <person name="Zeng Q."/>
            <person name="Galagan J."/>
            <person name="Birren B.W."/>
            <person name="Cuomo C.A."/>
            <person name="Wickes B.L."/>
        </authorList>
    </citation>
    <scope>NUCLEOTIDE SEQUENCE [LARGE SCALE GENOMIC DNA]</scope>
    <source>
        <strain evidence="3">RA 99-880 / ATCC MYA-4621 / FGSC 9543 / NRRL 43880</strain>
    </source>
</reference>
<feature type="compositionally biased region" description="Polar residues" evidence="1">
    <location>
        <begin position="15"/>
        <end position="24"/>
    </location>
</feature>
<feature type="compositionally biased region" description="Basic and acidic residues" evidence="1">
    <location>
        <begin position="1"/>
        <end position="12"/>
    </location>
</feature>
<dbReference type="RefSeq" id="XP_067512141.1">
    <property type="nucleotide sequence ID" value="XM_067656040.1"/>
</dbReference>
<keyword evidence="3" id="KW-1185">Reference proteome</keyword>
<dbReference type="AlphaFoldDB" id="I1BKL5"/>
<sequence>MTDPELPDRMGQLEKTVNASTTPKNKYADYSDTRKAAINVRTGQDWAKKPKDDPDWDIFEKNKPTKSILKKHSARIFEDCLNELPI</sequence>
<dbReference type="VEuPathDB" id="FungiDB:RO3G_01449"/>
<name>I1BKL5_RHIO9</name>
<evidence type="ECO:0000313" key="2">
    <source>
        <dbReference type="EMBL" id="EIE76745.1"/>
    </source>
</evidence>
<feature type="region of interest" description="Disordered" evidence="1">
    <location>
        <begin position="1"/>
        <end position="30"/>
    </location>
</feature>
<dbReference type="EMBL" id="CH476732">
    <property type="protein sequence ID" value="EIE76745.1"/>
    <property type="molecule type" value="Genomic_DNA"/>
</dbReference>
<dbReference type="GeneID" id="93608421"/>
<proteinExistence type="predicted"/>
<dbReference type="InParanoid" id="I1BKL5"/>
<evidence type="ECO:0000256" key="1">
    <source>
        <dbReference type="SAM" id="MobiDB-lite"/>
    </source>
</evidence>
<protein>
    <submittedName>
        <fullName evidence="2">Uncharacterized protein</fullName>
    </submittedName>
</protein>